<feature type="chain" id="PRO_5020970057" description="Secreted protein" evidence="2">
    <location>
        <begin position="23"/>
        <end position="197"/>
    </location>
</feature>
<evidence type="ECO:0008006" key="5">
    <source>
        <dbReference type="Google" id="ProtNLM"/>
    </source>
</evidence>
<dbReference type="Proteomes" id="UP000306631">
    <property type="component" value="Unassembled WGS sequence"/>
</dbReference>
<reference evidence="3 4" key="1">
    <citation type="submission" date="2019-04" db="EMBL/GenBank/DDBJ databases">
        <title>Microbes associate with the intestines of laboratory mice.</title>
        <authorList>
            <person name="Navarre W."/>
            <person name="Wong E."/>
            <person name="Huang K."/>
            <person name="Tropini C."/>
            <person name="Ng K."/>
            <person name="Yu B."/>
        </authorList>
    </citation>
    <scope>NUCLEOTIDE SEQUENCE [LARGE SCALE GENOMIC DNA]</scope>
    <source>
        <strain evidence="3 4">NM62_B4-13</strain>
    </source>
</reference>
<protein>
    <recommendedName>
        <fullName evidence="5">Secreted protein</fullName>
    </recommendedName>
</protein>
<feature type="signal peptide" evidence="2">
    <location>
        <begin position="1"/>
        <end position="22"/>
    </location>
</feature>
<accession>A0A4S2D1V9</accession>
<feature type="region of interest" description="Disordered" evidence="1">
    <location>
        <begin position="52"/>
        <end position="79"/>
    </location>
</feature>
<proteinExistence type="predicted"/>
<gene>
    <name evidence="3" type="ORF">E5352_06265</name>
</gene>
<evidence type="ECO:0000256" key="1">
    <source>
        <dbReference type="SAM" id="MobiDB-lite"/>
    </source>
</evidence>
<dbReference type="EMBL" id="SRYW01000004">
    <property type="protein sequence ID" value="TGY35468.1"/>
    <property type="molecule type" value="Genomic_DNA"/>
</dbReference>
<evidence type="ECO:0000313" key="3">
    <source>
        <dbReference type="EMBL" id="TGY35468.1"/>
    </source>
</evidence>
<name>A0A4S2D1V9_STEMA</name>
<sequence length="197" mass="20848">MRTERLVLTACLSLLAACAPRAADSADEGADAVVETRPADEVATAAHVPLPTDAVPDLDRAPDSAGATIGGDASGMPDSREQLDRARAEAGCDIPETVYDLNDIRVYCALPADARAFLERENTCQHVAGEEAYDEARGRELAAAAEAFCNGRERLFAGLLDAHGDDCSVRLLLLDVGRRYDLLTGVPPDDCPPGISR</sequence>
<dbReference type="AlphaFoldDB" id="A0A4S2D1V9"/>
<organism evidence="3 4">
    <name type="scientific">Stenotrophomonas maltophilia</name>
    <name type="common">Pseudomonas maltophilia</name>
    <name type="synonym">Xanthomonas maltophilia</name>
    <dbReference type="NCBI Taxonomy" id="40324"/>
    <lineage>
        <taxon>Bacteria</taxon>
        <taxon>Pseudomonadati</taxon>
        <taxon>Pseudomonadota</taxon>
        <taxon>Gammaproteobacteria</taxon>
        <taxon>Lysobacterales</taxon>
        <taxon>Lysobacteraceae</taxon>
        <taxon>Stenotrophomonas</taxon>
        <taxon>Stenotrophomonas maltophilia group</taxon>
    </lineage>
</organism>
<dbReference type="PROSITE" id="PS51257">
    <property type="entry name" value="PROKAR_LIPOPROTEIN"/>
    <property type="match status" value="1"/>
</dbReference>
<evidence type="ECO:0000256" key="2">
    <source>
        <dbReference type="SAM" id="SignalP"/>
    </source>
</evidence>
<evidence type="ECO:0000313" key="4">
    <source>
        <dbReference type="Proteomes" id="UP000306631"/>
    </source>
</evidence>
<dbReference type="OrthoDB" id="8595802at2"/>
<comment type="caution">
    <text evidence="3">The sequence shown here is derived from an EMBL/GenBank/DDBJ whole genome shotgun (WGS) entry which is preliminary data.</text>
</comment>
<keyword evidence="2" id="KW-0732">Signal</keyword>